<keyword evidence="2" id="KW-0732">Signal</keyword>
<protein>
    <submittedName>
        <fullName evidence="12">D-alanyl-D-alanine carboxypeptidase</fullName>
    </submittedName>
</protein>
<keyword evidence="12" id="KW-0121">Carboxypeptidase</keyword>
<feature type="region of interest" description="Disordered" evidence="10">
    <location>
        <begin position="360"/>
        <end position="433"/>
    </location>
</feature>
<keyword evidence="12" id="KW-0645">Protease</keyword>
<dbReference type="SUPFAM" id="SSF110997">
    <property type="entry name" value="Sporulation related repeat"/>
    <property type="match status" value="1"/>
</dbReference>
<dbReference type="GO" id="GO:0009002">
    <property type="term" value="F:serine-type D-Ala-D-Ala carboxypeptidase activity"/>
    <property type="evidence" value="ECO:0007669"/>
    <property type="project" value="InterPro"/>
</dbReference>
<evidence type="ECO:0000256" key="1">
    <source>
        <dbReference type="ARBA" id="ARBA00007164"/>
    </source>
</evidence>
<evidence type="ECO:0000256" key="7">
    <source>
        <dbReference type="PIRSR" id="PIRSR618044-1"/>
    </source>
</evidence>
<dbReference type="Proteomes" id="UP000282195">
    <property type="component" value="Chromosome"/>
</dbReference>
<comment type="similarity">
    <text evidence="1 9">Belongs to the peptidase S11 family.</text>
</comment>
<dbReference type="SUPFAM" id="SSF56601">
    <property type="entry name" value="beta-lactamase/transpeptidase-like"/>
    <property type="match status" value="1"/>
</dbReference>
<evidence type="ECO:0000313" key="12">
    <source>
        <dbReference type="EMBL" id="AYG59222.1"/>
    </source>
</evidence>
<dbReference type="InterPro" id="IPR007730">
    <property type="entry name" value="SPOR-like_dom"/>
</dbReference>
<proteinExistence type="inferred from homology"/>
<keyword evidence="3" id="KW-0378">Hydrolase</keyword>
<dbReference type="Pfam" id="PF00768">
    <property type="entry name" value="Peptidase_S11"/>
    <property type="match status" value="1"/>
</dbReference>
<feature type="active site" description="Acyl-ester intermediate" evidence="7">
    <location>
        <position position="79"/>
    </location>
</feature>
<dbReference type="PROSITE" id="PS51724">
    <property type="entry name" value="SPOR"/>
    <property type="match status" value="1"/>
</dbReference>
<keyword evidence="4" id="KW-0133">Cell shape</keyword>
<dbReference type="Pfam" id="PF05036">
    <property type="entry name" value="SPOR"/>
    <property type="match status" value="1"/>
</dbReference>
<reference evidence="12 13" key="1">
    <citation type="submission" date="2018-10" db="EMBL/GenBank/DDBJ databases">
        <title>Rhizobium etli, R. leguminosarum and a new Rhizobium genospecies from Phaseolus dumosus.</title>
        <authorList>
            <person name="Ramirez-Puebla S.T."/>
            <person name="Rogel-Hernandez M.A."/>
            <person name="Guerrero G."/>
            <person name="Ormeno-Orrillo E."/>
            <person name="Martinez-Romero J.C."/>
            <person name="Negrete-Yankelevich S."/>
            <person name="Martinez-Romero E."/>
        </authorList>
    </citation>
    <scope>NUCLEOTIDE SEQUENCE [LARGE SCALE GENOMIC DNA]</scope>
    <source>
        <strain evidence="12 13">CCGE525</strain>
    </source>
</reference>
<accession>A0A387FUW9</accession>
<evidence type="ECO:0000256" key="2">
    <source>
        <dbReference type="ARBA" id="ARBA00022729"/>
    </source>
</evidence>
<sequence length="512" mass="53512">MQAESEVVSRSIFSVSSSHSGKLLARVLFGLAITTATATVTVDASNAAGGPKYAGIVIDANTGNVLYSENADTLHYPASLTKMMTLYLTFEALEAGRITLDTPVVFSQHAASQAPTKLGIGTGRSVTVREAILGIVTKSANDAAMALGEMLGGSEDNFARMMNNKAHALGMTRTTYRNPNGLPNTAQMTTARDQARLGVALREHFPAYYGFFSQTSFRLGNRVIPGHNHLLGAIRGVDGIKTGYTRAAGYNLATSVKVDGRSIVGVVLGGASTPARDNQMRKLIAAYLPQASTKHIASNVIAQTATEAPNVQAAGARMAAAGSAKMSNDETAEADDDRQPSSAAAFAAITPKSNNPLLATKQRQHAAAEEVASIEPASAPADDSDTDEVDTVTTASTPKTDTKVVKTQKVEKAEKTEKAEKPEKVAKASKAEDGPTGWVVQIGISSSKDGASDLLDSAKSKGGKALHSAKPYTLAFDGGYRARFGGFEDQNAAVNACKALKKAGVKCWASLE</sequence>
<dbReference type="OrthoDB" id="5291989at2"/>
<dbReference type="InterPro" id="IPR001967">
    <property type="entry name" value="Peptidase_S11_N"/>
</dbReference>
<dbReference type="GO" id="GO:0071555">
    <property type="term" value="P:cell wall organization"/>
    <property type="evidence" value="ECO:0007669"/>
    <property type="project" value="UniProtKB-KW"/>
</dbReference>
<evidence type="ECO:0000259" key="11">
    <source>
        <dbReference type="PROSITE" id="PS51724"/>
    </source>
</evidence>
<feature type="active site" description="Proton acceptor" evidence="7">
    <location>
        <position position="82"/>
    </location>
</feature>
<dbReference type="InterPro" id="IPR012338">
    <property type="entry name" value="Beta-lactam/transpept-like"/>
</dbReference>
<dbReference type="InterPro" id="IPR036680">
    <property type="entry name" value="SPOR-like_sf"/>
</dbReference>
<keyword evidence="6" id="KW-0961">Cell wall biogenesis/degradation</keyword>
<feature type="compositionally biased region" description="Basic and acidic residues" evidence="10">
    <location>
        <begin position="400"/>
        <end position="433"/>
    </location>
</feature>
<evidence type="ECO:0000256" key="5">
    <source>
        <dbReference type="ARBA" id="ARBA00022984"/>
    </source>
</evidence>
<evidence type="ECO:0000256" key="9">
    <source>
        <dbReference type="RuleBase" id="RU004016"/>
    </source>
</evidence>
<evidence type="ECO:0000256" key="6">
    <source>
        <dbReference type="ARBA" id="ARBA00023316"/>
    </source>
</evidence>
<evidence type="ECO:0000256" key="10">
    <source>
        <dbReference type="SAM" id="MobiDB-lite"/>
    </source>
</evidence>
<dbReference type="AlphaFoldDB" id="A0A387FUW9"/>
<evidence type="ECO:0000256" key="4">
    <source>
        <dbReference type="ARBA" id="ARBA00022960"/>
    </source>
</evidence>
<feature type="region of interest" description="Disordered" evidence="10">
    <location>
        <begin position="322"/>
        <end position="342"/>
    </location>
</feature>
<dbReference type="Gene3D" id="3.30.70.1070">
    <property type="entry name" value="Sporulation related repeat"/>
    <property type="match status" value="1"/>
</dbReference>
<feature type="domain" description="SPOR" evidence="11">
    <location>
        <begin position="432"/>
        <end position="512"/>
    </location>
</feature>
<dbReference type="GO" id="GO:0042834">
    <property type="term" value="F:peptidoglycan binding"/>
    <property type="evidence" value="ECO:0007669"/>
    <property type="project" value="InterPro"/>
</dbReference>
<dbReference type="GO" id="GO:0006508">
    <property type="term" value="P:proteolysis"/>
    <property type="evidence" value="ECO:0007669"/>
    <property type="project" value="InterPro"/>
</dbReference>
<dbReference type="PRINTS" id="PR00725">
    <property type="entry name" value="DADACBPTASE1"/>
</dbReference>
<dbReference type="GO" id="GO:0008360">
    <property type="term" value="P:regulation of cell shape"/>
    <property type="evidence" value="ECO:0007669"/>
    <property type="project" value="UniProtKB-KW"/>
</dbReference>
<evidence type="ECO:0000256" key="8">
    <source>
        <dbReference type="PIRSR" id="PIRSR618044-2"/>
    </source>
</evidence>
<dbReference type="EMBL" id="CP032694">
    <property type="protein sequence ID" value="AYG59222.1"/>
    <property type="molecule type" value="Genomic_DNA"/>
</dbReference>
<dbReference type="RefSeq" id="WP_120704243.1">
    <property type="nucleotide sequence ID" value="NZ_CP032694.1"/>
</dbReference>
<dbReference type="PANTHER" id="PTHR21581:SF6">
    <property type="entry name" value="TRAFFICKING PROTEIN PARTICLE COMPLEX SUBUNIT 12"/>
    <property type="match status" value="1"/>
</dbReference>
<dbReference type="InterPro" id="IPR018044">
    <property type="entry name" value="Peptidase_S11"/>
</dbReference>
<dbReference type="KEGG" id="rjg:CCGE525_10790"/>
<dbReference type="GO" id="GO:0009252">
    <property type="term" value="P:peptidoglycan biosynthetic process"/>
    <property type="evidence" value="ECO:0007669"/>
    <property type="project" value="UniProtKB-KW"/>
</dbReference>
<evidence type="ECO:0000256" key="3">
    <source>
        <dbReference type="ARBA" id="ARBA00022801"/>
    </source>
</evidence>
<name>A0A387FUW9_9HYPH</name>
<feature type="binding site" evidence="8">
    <location>
        <position position="241"/>
    </location>
    <ligand>
        <name>substrate</name>
    </ligand>
</feature>
<gene>
    <name evidence="12" type="ORF">CCGE525_10790</name>
</gene>
<dbReference type="Gene3D" id="3.40.710.10">
    <property type="entry name" value="DD-peptidase/beta-lactamase superfamily"/>
    <property type="match status" value="1"/>
</dbReference>
<evidence type="ECO:0000313" key="13">
    <source>
        <dbReference type="Proteomes" id="UP000282195"/>
    </source>
</evidence>
<organism evidence="12 13">
    <name type="scientific">Rhizobium jaguaris</name>
    <dbReference type="NCBI Taxonomy" id="1312183"/>
    <lineage>
        <taxon>Bacteria</taxon>
        <taxon>Pseudomonadati</taxon>
        <taxon>Pseudomonadota</taxon>
        <taxon>Alphaproteobacteria</taxon>
        <taxon>Hyphomicrobiales</taxon>
        <taxon>Rhizobiaceae</taxon>
        <taxon>Rhizobium/Agrobacterium group</taxon>
        <taxon>Rhizobium</taxon>
    </lineage>
</organism>
<dbReference type="PANTHER" id="PTHR21581">
    <property type="entry name" value="D-ALANYL-D-ALANINE CARBOXYPEPTIDASE"/>
    <property type="match status" value="1"/>
</dbReference>
<feature type="active site" evidence="7">
    <location>
        <position position="139"/>
    </location>
</feature>
<keyword evidence="13" id="KW-1185">Reference proteome</keyword>
<keyword evidence="5" id="KW-0573">Peptidoglycan synthesis</keyword>